<reference evidence="2 3" key="1">
    <citation type="submission" date="2023-08" db="EMBL/GenBank/DDBJ databases">
        <title>A Necator americanus chromosomal reference genome.</title>
        <authorList>
            <person name="Ilik V."/>
            <person name="Petrzelkova K.J."/>
            <person name="Pardy F."/>
            <person name="Fuh T."/>
            <person name="Niatou-Singa F.S."/>
            <person name="Gouil Q."/>
            <person name="Baker L."/>
            <person name="Ritchie M.E."/>
            <person name="Jex A.R."/>
            <person name="Gazzola D."/>
            <person name="Li H."/>
            <person name="Toshio Fujiwara R."/>
            <person name="Zhan B."/>
            <person name="Aroian R.V."/>
            <person name="Pafco B."/>
            <person name="Schwarz E.M."/>
        </authorList>
    </citation>
    <scope>NUCLEOTIDE SEQUENCE [LARGE SCALE GENOMIC DNA]</scope>
    <source>
        <strain evidence="2 3">Aroian</strain>
        <tissue evidence="2">Whole animal</tissue>
    </source>
</reference>
<dbReference type="EMBL" id="JAVFWL010000006">
    <property type="protein sequence ID" value="KAK6765538.1"/>
    <property type="molecule type" value="Genomic_DNA"/>
</dbReference>
<protein>
    <submittedName>
        <fullName evidence="2">Uncharacterized protein</fullName>
    </submittedName>
</protein>
<feature type="region of interest" description="Disordered" evidence="1">
    <location>
        <begin position="39"/>
        <end position="71"/>
    </location>
</feature>
<gene>
    <name evidence="2" type="primary">Necator_chrX.g25611</name>
    <name evidence="2" type="ORF">RB195_025445</name>
</gene>
<keyword evidence="3" id="KW-1185">Reference proteome</keyword>
<name>A0ABR1ESF1_NECAM</name>
<sequence length="71" mass="8211">MAVLRNPKRTTIASRREMEKIIYDLYSDLFDSHVHFPSHHLRQNRTKTPEEPSASAHQHPGEALYTLPVGM</sequence>
<evidence type="ECO:0000313" key="3">
    <source>
        <dbReference type="Proteomes" id="UP001303046"/>
    </source>
</evidence>
<proteinExistence type="predicted"/>
<dbReference type="Proteomes" id="UP001303046">
    <property type="component" value="Unassembled WGS sequence"/>
</dbReference>
<accession>A0ABR1ESF1</accession>
<evidence type="ECO:0000313" key="2">
    <source>
        <dbReference type="EMBL" id="KAK6765538.1"/>
    </source>
</evidence>
<comment type="caution">
    <text evidence="2">The sequence shown here is derived from an EMBL/GenBank/DDBJ whole genome shotgun (WGS) entry which is preliminary data.</text>
</comment>
<evidence type="ECO:0000256" key="1">
    <source>
        <dbReference type="SAM" id="MobiDB-lite"/>
    </source>
</evidence>
<organism evidence="2 3">
    <name type="scientific">Necator americanus</name>
    <name type="common">Human hookworm</name>
    <dbReference type="NCBI Taxonomy" id="51031"/>
    <lineage>
        <taxon>Eukaryota</taxon>
        <taxon>Metazoa</taxon>
        <taxon>Ecdysozoa</taxon>
        <taxon>Nematoda</taxon>
        <taxon>Chromadorea</taxon>
        <taxon>Rhabditida</taxon>
        <taxon>Rhabditina</taxon>
        <taxon>Rhabditomorpha</taxon>
        <taxon>Strongyloidea</taxon>
        <taxon>Ancylostomatidae</taxon>
        <taxon>Bunostominae</taxon>
        <taxon>Necator</taxon>
    </lineage>
</organism>